<feature type="non-terminal residue" evidence="1">
    <location>
        <position position="1"/>
    </location>
</feature>
<dbReference type="InterPro" id="IPR019734">
    <property type="entry name" value="TPR_rpt"/>
</dbReference>
<sequence length="171" mass="18226">SYSEAKFNHHIQAAQDHLKAGRYYAAADSFALASIYKLDPGEAGSDPVQAGGLALCLAGRGHALFAAGEYISSALFLSRALKIAPEYARTKIDLAGMLGGQNKLESRIADIKEWLGRSDSAQLEFLLGYVCYRMGRLSQAKKAIDAASEKMPGSSAVDGVKRAIDDTIAGR</sequence>
<accession>X0UUN7</accession>
<comment type="caution">
    <text evidence="1">The sequence shown here is derived from an EMBL/GenBank/DDBJ whole genome shotgun (WGS) entry which is preliminary data.</text>
</comment>
<dbReference type="Gene3D" id="1.25.40.10">
    <property type="entry name" value="Tetratricopeptide repeat domain"/>
    <property type="match status" value="1"/>
</dbReference>
<dbReference type="InterPro" id="IPR011990">
    <property type="entry name" value="TPR-like_helical_dom_sf"/>
</dbReference>
<dbReference type="AlphaFoldDB" id="X0UUN7"/>
<dbReference type="SUPFAM" id="SSF48452">
    <property type="entry name" value="TPR-like"/>
    <property type="match status" value="1"/>
</dbReference>
<proteinExistence type="predicted"/>
<dbReference type="EMBL" id="BARS01022693">
    <property type="protein sequence ID" value="GAG02932.1"/>
    <property type="molecule type" value="Genomic_DNA"/>
</dbReference>
<protein>
    <recommendedName>
        <fullName evidence="2">Tetratricopeptide repeat protein</fullName>
    </recommendedName>
</protein>
<organism evidence="1">
    <name type="scientific">marine sediment metagenome</name>
    <dbReference type="NCBI Taxonomy" id="412755"/>
    <lineage>
        <taxon>unclassified sequences</taxon>
        <taxon>metagenomes</taxon>
        <taxon>ecological metagenomes</taxon>
    </lineage>
</organism>
<evidence type="ECO:0008006" key="2">
    <source>
        <dbReference type="Google" id="ProtNLM"/>
    </source>
</evidence>
<reference evidence="1" key="1">
    <citation type="journal article" date="2014" name="Front. Microbiol.">
        <title>High frequency of phylogenetically diverse reductive dehalogenase-homologous genes in deep subseafloor sedimentary metagenomes.</title>
        <authorList>
            <person name="Kawai M."/>
            <person name="Futagami T."/>
            <person name="Toyoda A."/>
            <person name="Takaki Y."/>
            <person name="Nishi S."/>
            <person name="Hori S."/>
            <person name="Arai W."/>
            <person name="Tsubouchi T."/>
            <person name="Morono Y."/>
            <person name="Uchiyama I."/>
            <person name="Ito T."/>
            <person name="Fujiyama A."/>
            <person name="Inagaki F."/>
            <person name="Takami H."/>
        </authorList>
    </citation>
    <scope>NUCLEOTIDE SEQUENCE</scope>
    <source>
        <strain evidence="1">Expedition CK06-06</strain>
    </source>
</reference>
<name>X0UUN7_9ZZZZ</name>
<gene>
    <name evidence="1" type="ORF">S01H1_36240</name>
</gene>
<dbReference type="SMART" id="SM00028">
    <property type="entry name" value="TPR"/>
    <property type="match status" value="2"/>
</dbReference>
<evidence type="ECO:0000313" key="1">
    <source>
        <dbReference type="EMBL" id="GAG02932.1"/>
    </source>
</evidence>